<evidence type="ECO:0000313" key="2">
    <source>
        <dbReference type="EMBL" id="KRG16890.1"/>
    </source>
</evidence>
<sequence length="71" mass="8374">MHIIINEMKKILNWKILFTIAFVNMLLYYFLIEFDIKHFPNGRPALDSYRIGVEMVHNYGPEMNEADLAGL</sequence>
<keyword evidence="1" id="KW-1133">Transmembrane helix</keyword>
<comment type="caution">
    <text evidence="2">The sequence shown here is derived from an EMBL/GenBank/DDBJ whole genome shotgun (WGS) entry which is preliminary data.</text>
</comment>
<feature type="transmembrane region" description="Helical" evidence="1">
    <location>
        <begin position="12"/>
        <end position="31"/>
    </location>
</feature>
<evidence type="ECO:0000313" key="3">
    <source>
        <dbReference type="Proteomes" id="UP000053881"/>
    </source>
</evidence>
<dbReference type="PATRIC" id="fig|217031.4.peg.691"/>
<accession>A0A0Q9YH21</accession>
<dbReference type="Proteomes" id="UP000053881">
    <property type="component" value="Unassembled WGS sequence"/>
</dbReference>
<keyword evidence="1" id="KW-0812">Transmembrane</keyword>
<dbReference type="EMBL" id="LGPB01000022">
    <property type="protein sequence ID" value="KRG16890.1"/>
    <property type="molecule type" value="Genomic_DNA"/>
</dbReference>
<gene>
    <name evidence="2" type="ORF">ACA29_02010</name>
</gene>
<reference evidence="2 3" key="1">
    <citation type="submission" date="2015-06" db="EMBL/GenBank/DDBJ databases">
        <title>Genome sequencing project of Bacillus galactosidilyticus PL133.</title>
        <authorList>
            <person name="Gaiero J."/>
            <person name="Nicol R."/>
            <person name="Habash M."/>
        </authorList>
    </citation>
    <scope>NUCLEOTIDE SEQUENCE [LARGE SCALE GENOMIC DNA]</scope>
    <source>
        <strain evidence="2 3">PL133</strain>
    </source>
</reference>
<dbReference type="AlphaFoldDB" id="A0A0Q9YH21"/>
<keyword evidence="1" id="KW-0472">Membrane</keyword>
<name>A0A0Q9YH21_9BACI</name>
<proteinExistence type="predicted"/>
<evidence type="ECO:0000256" key="1">
    <source>
        <dbReference type="SAM" id="Phobius"/>
    </source>
</evidence>
<organism evidence="2 3">
    <name type="scientific">Lederbergia galactosidilytica</name>
    <dbReference type="NCBI Taxonomy" id="217031"/>
    <lineage>
        <taxon>Bacteria</taxon>
        <taxon>Bacillati</taxon>
        <taxon>Bacillota</taxon>
        <taxon>Bacilli</taxon>
        <taxon>Bacillales</taxon>
        <taxon>Bacillaceae</taxon>
        <taxon>Lederbergia</taxon>
    </lineage>
</organism>
<protein>
    <submittedName>
        <fullName evidence="2">Uncharacterized protein</fullName>
    </submittedName>
</protein>